<evidence type="ECO:0000256" key="3">
    <source>
        <dbReference type="ARBA" id="ARBA00023180"/>
    </source>
</evidence>
<feature type="domain" description="DOMON" evidence="6">
    <location>
        <begin position="524"/>
        <end position="644"/>
    </location>
</feature>
<proteinExistence type="inferred from homology"/>
<dbReference type="Gene3D" id="2.60.120.230">
    <property type="match status" value="2"/>
</dbReference>
<evidence type="ECO:0000256" key="1">
    <source>
        <dbReference type="ARBA" id="ARBA00010676"/>
    </source>
</evidence>
<dbReference type="SMART" id="SM00664">
    <property type="entry name" value="DoH"/>
    <property type="match status" value="2"/>
</dbReference>
<dbReference type="Pfam" id="PF03351">
    <property type="entry name" value="DOMON"/>
    <property type="match status" value="2"/>
</dbReference>
<evidence type="ECO:0000259" key="6">
    <source>
        <dbReference type="PROSITE" id="PS50836"/>
    </source>
</evidence>
<dbReference type="InterPro" id="IPR005018">
    <property type="entry name" value="DOMON_domain"/>
</dbReference>
<gene>
    <name evidence="7" type="ORF">HYH03_016770</name>
</gene>
<feature type="signal peptide" evidence="5">
    <location>
        <begin position="1"/>
        <end position="34"/>
    </location>
</feature>
<dbReference type="Pfam" id="PF01082">
    <property type="entry name" value="Cu2_monooxygen"/>
    <property type="match status" value="2"/>
</dbReference>
<dbReference type="InterPro" id="IPR014784">
    <property type="entry name" value="Cu2_ascorb_mOase-like_C"/>
</dbReference>
<dbReference type="PROSITE" id="PS50836">
    <property type="entry name" value="DOMON"/>
    <property type="match status" value="2"/>
</dbReference>
<dbReference type="AlphaFoldDB" id="A0A835XIC7"/>
<dbReference type="Proteomes" id="UP000612055">
    <property type="component" value="Unassembled WGS sequence"/>
</dbReference>
<dbReference type="GO" id="GO:0005507">
    <property type="term" value="F:copper ion binding"/>
    <property type="evidence" value="ECO:0007669"/>
    <property type="project" value="InterPro"/>
</dbReference>
<keyword evidence="2" id="KW-1015">Disulfide bond</keyword>
<sequence>MASHESQSGGPGTRLALVLVAAALAMALVPVSQAADCWASFSKSEYPNCEQLAPSYALHWQVNSDDGTATFAVELDGDTWGWIGLGISEGGMLAADIAVLQYDTATDRFTLGDYWAQTFGRPALDAQQDVRLIMAHRNHGRTIFAFRRPLHSCDTSFDQRIFKDTLQWVVYAYGEGPLSYHGVVNRGSKWMRLWQTIPPPPKPDLTSPDIQTVDVRHTNAPVPPATTTYICENFALPSDRVYHVVAFEAKITSKFVHHITTWSCKNAPKHPPGELFNCTGSAVTDMTDCTNVFLAWAPGVTTVELPPNTGIAFGKDQDVQYLSLSVHYNNPEHVEGAYDSSGIRFFFTPILREIEMGLMLFGTNSINVPPGAPLASTVPSRCPSNCTSKFPQPMTFFFNFFHMHISGRKIITQHIRNGVELPPIERTSFNFNFQGPVEPQIETRTFLPGDEFITTCSYTGVGRDVTTHYGPSSFDEMVPTVNNCWDLSPNAPFYTCMVGDELNAIFTAANPLPLVYQALQTGKLISTAAAPMQPYTPYNATVGCRALPDTWGWIGLGISEGGMLAADIAVLQYDTATDRFTLGDYWAQTFGRPALDEQQDVRLLSAARSGGRTIYSFRRPLHSCDTADREILKDTLQWVIFAYGVGPLNYHSQNRGSKVLRLWPTGPLPAKLDLTSPDVEMVDLVHDKALVPAITTSYLCKNFELPADMPYHIIAFEPVITTPHVHHITTWACRHPPTHTPGELFDCTSNALSDMPDCTDVFLAWAPGISRVEMPDHVGLPFGKDQEVKYITLSIHYNNPEHLDNAYDSSGLRFYYTAVLREIEMGLIIFGTNSINVPPGAPLTSTAPNLCPSACTSQFPQPMTIFMTFFHMHSSGRKAVTQHIRNGVELPPIERTSFNFNFQGPVDGRPETRTFLPGDEFITTCSYTGEGRDMTTHYGPGSMDEMCWIYAAYYPRVPVSNCWDLSPSVPFITCMGGDDLKAIFTSPDPTPLVLQAAQQGKLIPTQAAPLPTFTPFNATEGCRALPSAEGLKASPTKRPPPGMKRPPPKGRRPPPSRKV</sequence>
<feature type="compositionally biased region" description="Basic residues" evidence="4">
    <location>
        <begin position="1046"/>
        <end position="1059"/>
    </location>
</feature>
<feature type="region of interest" description="Disordered" evidence="4">
    <location>
        <begin position="1024"/>
        <end position="1059"/>
    </location>
</feature>
<organism evidence="7 8">
    <name type="scientific">Edaphochlamys debaryana</name>
    <dbReference type="NCBI Taxonomy" id="47281"/>
    <lineage>
        <taxon>Eukaryota</taxon>
        <taxon>Viridiplantae</taxon>
        <taxon>Chlorophyta</taxon>
        <taxon>core chlorophytes</taxon>
        <taxon>Chlorophyceae</taxon>
        <taxon>CS clade</taxon>
        <taxon>Chlamydomonadales</taxon>
        <taxon>Chlamydomonadales incertae sedis</taxon>
        <taxon>Edaphochlamys</taxon>
    </lineage>
</organism>
<reference evidence="7" key="1">
    <citation type="journal article" date="2020" name="bioRxiv">
        <title>Comparative genomics of Chlamydomonas.</title>
        <authorList>
            <person name="Craig R.J."/>
            <person name="Hasan A.R."/>
            <person name="Ness R.W."/>
            <person name="Keightley P.D."/>
        </authorList>
    </citation>
    <scope>NUCLEOTIDE SEQUENCE</scope>
    <source>
        <strain evidence="7">CCAP 11/70</strain>
    </source>
</reference>
<keyword evidence="5" id="KW-0732">Signal</keyword>
<dbReference type="InterPro" id="IPR045266">
    <property type="entry name" value="DOH_DOMON"/>
</dbReference>
<evidence type="ECO:0000313" key="7">
    <source>
        <dbReference type="EMBL" id="KAG2484351.1"/>
    </source>
</evidence>
<dbReference type="Gene3D" id="2.60.120.310">
    <property type="entry name" value="Copper type II, ascorbate-dependent monooxygenase, N-terminal domain"/>
    <property type="match status" value="2"/>
</dbReference>
<dbReference type="CDD" id="cd09631">
    <property type="entry name" value="DOMON_DOH"/>
    <property type="match status" value="2"/>
</dbReference>
<dbReference type="InterPro" id="IPR008977">
    <property type="entry name" value="PHM/PNGase_F_dom_sf"/>
</dbReference>
<dbReference type="EMBL" id="JAEHOE010000151">
    <property type="protein sequence ID" value="KAG2484351.1"/>
    <property type="molecule type" value="Genomic_DNA"/>
</dbReference>
<dbReference type="PANTHER" id="PTHR10157">
    <property type="entry name" value="DOPAMINE BETA HYDROXYLASE RELATED"/>
    <property type="match status" value="1"/>
</dbReference>
<dbReference type="InterPro" id="IPR024548">
    <property type="entry name" value="Cu2_monoox_C"/>
</dbReference>
<dbReference type="InterPro" id="IPR000323">
    <property type="entry name" value="Cu2_ascorb_mOase_N"/>
</dbReference>
<dbReference type="PANTHER" id="PTHR10157:SF23">
    <property type="entry name" value="MOXD1 HOMOLOG 1"/>
    <property type="match status" value="1"/>
</dbReference>
<dbReference type="Pfam" id="PF03712">
    <property type="entry name" value="Cu2_monoox_C"/>
    <property type="match status" value="2"/>
</dbReference>
<dbReference type="InterPro" id="IPR000945">
    <property type="entry name" value="DBH-like"/>
</dbReference>
<comment type="caution">
    <text evidence="7">The sequence shown here is derived from an EMBL/GenBank/DDBJ whole genome shotgun (WGS) entry which is preliminary data.</text>
</comment>
<name>A0A835XIC7_9CHLO</name>
<feature type="domain" description="DOMON" evidence="6">
    <location>
        <begin position="54"/>
        <end position="174"/>
    </location>
</feature>
<dbReference type="OrthoDB" id="2013249at2759"/>
<feature type="chain" id="PRO_5032376840" description="DOMON domain-containing protein" evidence="5">
    <location>
        <begin position="35"/>
        <end position="1059"/>
    </location>
</feature>
<dbReference type="InterPro" id="IPR036939">
    <property type="entry name" value="Cu2_ascorb_mOase_N_sf"/>
</dbReference>
<evidence type="ECO:0000256" key="5">
    <source>
        <dbReference type="SAM" id="SignalP"/>
    </source>
</evidence>
<evidence type="ECO:0000313" key="8">
    <source>
        <dbReference type="Proteomes" id="UP000612055"/>
    </source>
</evidence>
<keyword evidence="8" id="KW-1185">Reference proteome</keyword>
<comment type="similarity">
    <text evidence="1">Belongs to the copper type II ascorbate-dependent monooxygenase family.</text>
</comment>
<evidence type="ECO:0000256" key="4">
    <source>
        <dbReference type="SAM" id="MobiDB-lite"/>
    </source>
</evidence>
<accession>A0A835XIC7</accession>
<keyword evidence="3" id="KW-0325">Glycoprotein</keyword>
<dbReference type="GO" id="GO:0004500">
    <property type="term" value="F:dopamine beta-monooxygenase activity"/>
    <property type="evidence" value="ECO:0007669"/>
    <property type="project" value="InterPro"/>
</dbReference>
<protein>
    <recommendedName>
        <fullName evidence="6">DOMON domain-containing protein</fullName>
    </recommendedName>
</protein>
<evidence type="ECO:0000256" key="2">
    <source>
        <dbReference type="ARBA" id="ARBA00023157"/>
    </source>
</evidence>
<dbReference type="SUPFAM" id="SSF49742">
    <property type="entry name" value="PHM/PNGase F"/>
    <property type="match status" value="4"/>
</dbReference>